<feature type="transmembrane region" description="Helical" evidence="1">
    <location>
        <begin position="20"/>
        <end position="38"/>
    </location>
</feature>
<organism evidence="2 3">
    <name type="scientific">Flavobacterium nitrogenifigens</name>
    <dbReference type="NCBI Taxonomy" id="1617283"/>
    <lineage>
        <taxon>Bacteria</taxon>
        <taxon>Pseudomonadati</taxon>
        <taxon>Bacteroidota</taxon>
        <taxon>Flavobacteriia</taxon>
        <taxon>Flavobacteriales</taxon>
        <taxon>Flavobacteriaceae</taxon>
        <taxon>Flavobacterium</taxon>
    </lineage>
</organism>
<reference evidence="2 3" key="1">
    <citation type="submission" date="2020-08" db="EMBL/GenBank/DDBJ databases">
        <title>Functional genomics of gut bacteria from endangered species of beetles.</title>
        <authorList>
            <person name="Carlos-Shanley C."/>
        </authorList>
    </citation>
    <scope>NUCLEOTIDE SEQUENCE [LARGE SCALE GENOMIC DNA]</scope>
    <source>
        <strain evidence="2 3">S00142</strain>
    </source>
</reference>
<dbReference type="AlphaFoldDB" id="A0A7W7IUB3"/>
<evidence type="ECO:0000313" key="3">
    <source>
        <dbReference type="Proteomes" id="UP000561681"/>
    </source>
</evidence>
<accession>A0A7W7IUB3</accession>
<dbReference type="EMBL" id="JACHLD010000001">
    <property type="protein sequence ID" value="MBB4800696.1"/>
    <property type="molecule type" value="Genomic_DNA"/>
</dbReference>
<evidence type="ECO:0000313" key="2">
    <source>
        <dbReference type="EMBL" id="MBB4800696.1"/>
    </source>
</evidence>
<keyword evidence="1" id="KW-0472">Membrane</keyword>
<proteinExistence type="predicted"/>
<dbReference type="Proteomes" id="UP000561681">
    <property type="component" value="Unassembled WGS sequence"/>
</dbReference>
<name>A0A7W7IUB3_9FLAO</name>
<keyword evidence="1" id="KW-1133">Transmembrane helix</keyword>
<comment type="caution">
    <text evidence="2">The sequence shown here is derived from an EMBL/GenBank/DDBJ whole genome shotgun (WGS) entry which is preliminary data.</text>
</comment>
<sequence length="43" mass="5119">MKKVSYKVALYARENTFNFISYLFIIAFVLFYLGFYLGRIVAK</sequence>
<keyword evidence="3" id="KW-1185">Reference proteome</keyword>
<evidence type="ECO:0000256" key="1">
    <source>
        <dbReference type="SAM" id="Phobius"/>
    </source>
</evidence>
<protein>
    <submittedName>
        <fullName evidence="2">Uncharacterized protein</fullName>
    </submittedName>
</protein>
<keyword evidence="1" id="KW-0812">Transmembrane</keyword>
<gene>
    <name evidence="2" type="ORF">HNP37_000735</name>
</gene>